<evidence type="ECO:0000256" key="1">
    <source>
        <dbReference type="SAM" id="MobiDB-lite"/>
    </source>
</evidence>
<proteinExistence type="predicted"/>
<feature type="compositionally biased region" description="Basic and acidic residues" evidence="1">
    <location>
        <begin position="199"/>
        <end position="228"/>
    </location>
</feature>
<feature type="compositionally biased region" description="Basic and acidic residues" evidence="1">
    <location>
        <begin position="155"/>
        <end position="188"/>
    </location>
</feature>
<dbReference type="OMA" id="LGDTWTD"/>
<dbReference type="InParanoid" id="A0A067QYE7"/>
<name>A0A067QYE7_ZOONE</name>
<gene>
    <name evidence="3" type="ORF">L798_11651</name>
</gene>
<feature type="compositionally biased region" description="Basic and acidic residues" evidence="1">
    <location>
        <begin position="398"/>
        <end position="414"/>
    </location>
</feature>
<feature type="region of interest" description="Disordered" evidence="1">
    <location>
        <begin position="394"/>
        <end position="414"/>
    </location>
</feature>
<feature type="transmembrane region" description="Helical" evidence="2">
    <location>
        <begin position="12"/>
        <end position="30"/>
    </location>
</feature>
<feature type="compositionally biased region" description="Polar residues" evidence="1">
    <location>
        <begin position="63"/>
        <end position="72"/>
    </location>
</feature>
<dbReference type="OrthoDB" id="6381830at2759"/>
<organism evidence="3 4">
    <name type="scientific">Zootermopsis nevadensis</name>
    <name type="common">Dampwood termite</name>
    <dbReference type="NCBI Taxonomy" id="136037"/>
    <lineage>
        <taxon>Eukaryota</taxon>
        <taxon>Metazoa</taxon>
        <taxon>Ecdysozoa</taxon>
        <taxon>Arthropoda</taxon>
        <taxon>Hexapoda</taxon>
        <taxon>Insecta</taxon>
        <taxon>Pterygota</taxon>
        <taxon>Neoptera</taxon>
        <taxon>Polyneoptera</taxon>
        <taxon>Dictyoptera</taxon>
        <taxon>Blattodea</taxon>
        <taxon>Blattoidea</taxon>
        <taxon>Termitoidae</taxon>
        <taxon>Termopsidae</taxon>
        <taxon>Zootermopsis</taxon>
    </lineage>
</organism>
<feature type="compositionally biased region" description="Basic residues" evidence="1">
    <location>
        <begin position="352"/>
        <end position="362"/>
    </location>
</feature>
<dbReference type="EMBL" id="KK852879">
    <property type="protein sequence ID" value="KDR14480.1"/>
    <property type="molecule type" value="Genomic_DNA"/>
</dbReference>
<keyword evidence="4" id="KW-1185">Reference proteome</keyword>
<dbReference type="STRING" id="136037.A0A067QYE7"/>
<reference evidence="3 4" key="1">
    <citation type="journal article" date="2014" name="Nat. Commun.">
        <title>Molecular traces of alternative social organization in a termite genome.</title>
        <authorList>
            <person name="Terrapon N."/>
            <person name="Li C."/>
            <person name="Robertson H.M."/>
            <person name="Ji L."/>
            <person name="Meng X."/>
            <person name="Booth W."/>
            <person name="Chen Z."/>
            <person name="Childers C.P."/>
            <person name="Glastad K.M."/>
            <person name="Gokhale K."/>
            <person name="Gowin J."/>
            <person name="Gronenberg W."/>
            <person name="Hermansen R.A."/>
            <person name="Hu H."/>
            <person name="Hunt B.G."/>
            <person name="Huylmans A.K."/>
            <person name="Khalil S.M."/>
            <person name="Mitchell R.D."/>
            <person name="Munoz-Torres M.C."/>
            <person name="Mustard J.A."/>
            <person name="Pan H."/>
            <person name="Reese J.T."/>
            <person name="Scharf M.E."/>
            <person name="Sun F."/>
            <person name="Vogel H."/>
            <person name="Xiao J."/>
            <person name="Yang W."/>
            <person name="Yang Z."/>
            <person name="Yang Z."/>
            <person name="Zhou J."/>
            <person name="Zhu J."/>
            <person name="Brent C.S."/>
            <person name="Elsik C.G."/>
            <person name="Goodisman M.A."/>
            <person name="Liberles D.A."/>
            <person name="Roe R.M."/>
            <person name="Vargo E.L."/>
            <person name="Vilcinskas A."/>
            <person name="Wang J."/>
            <person name="Bornberg-Bauer E."/>
            <person name="Korb J."/>
            <person name="Zhang G."/>
            <person name="Liebig J."/>
        </authorList>
    </citation>
    <scope>NUCLEOTIDE SEQUENCE [LARGE SCALE GENOMIC DNA]</scope>
    <source>
        <tissue evidence="3">Whole organism</tissue>
    </source>
</reference>
<feature type="compositionally biased region" description="Polar residues" evidence="1">
    <location>
        <begin position="129"/>
        <end position="141"/>
    </location>
</feature>
<protein>
    <submittedName>
        <fullName evidence="3">Uncharacterized protein</fullName>
    </submittedName>
</protein>
<sequence>MELSEVVNTQYAFPVGVVLICAVLVFAFGFKSAEQPAFAQLTYTGDDRKPAGKKRKTKDKKIQSNGHVTNVNEDIAETKQKQNDAGSSKSNTSKVVPKQGRESRHDIEKSPSKDISNKAAGKHQKQNKQETSPAKEQQSKPGTKETVNKSVAIKIQKESKKEASEPLSKQLKERKQDILEKSPSKDSNKSSSPKQSKGKGKENQVEQIKNKKNEKNLAKLRAEEKPIDFDDGEWEQALSRKDKKNRKKDDPLTTDDAVPENIVKKETGSPSKKKKAKSNDAANIETVHAEDTKILDDDNNEKTPEKKPSNIEEKDEVKISPEEEAVPVVEVTATPEIKSTEESRIVPETATKSKKKSKKKSSGKSSETEAAVAIDTAIETEVVTLPPPVVEVQVEQKQQNEVKGEAETRAETIPKNELENTVAFDELGDVWKEAKAQKKNKKKVRKDQ</sequence>
<keyword evidence="2" id="KW-0472">Membrane</keyword>
<accession>A0A067QYE7</accession>
<feature type="compositionally biased region" description="Polar residues" evidence="1">
    <location>
        <begin position="83"/>
        <end position="94"/>
    </location>
</feature>
<evidence type="ECO:0000256" key="2">
    <source>
        <dbReference type="SAM" id="Phobius"/>
    </source>
</evidence>
<keyword evidence="2" id="KW-0812">Transmembrane</keyword>
<dbReference type="eggNOG" id="ENOG502S41R">
    <property type="taxonomic scope" value="Eukaryota"/>
</dbReference>
<evidence type="ECO:0000313" key="3">
    <source>
        <dbReference type="EMBL" id="KDR14480.1"/>
    </source>
</evidence>
<feature type="compositionally biased region" description="Basic and acidic residues" evidence="1">
    <location>
        <begin position="99"/>
        <end position="116"/>
    </location>
</feature>
<feature type="region of interest" description="Disordered" evidence="1">
    <location>
        <begin position="44"/>
        <end position="370"/>
    </location>
</feature>
<dbReference type="AlphaFoldDB" id="A0A067QYE7"/>
<dbReference type="Proteomes" id="UP000027135">
    <property type="component" value="Unassembled WGS sequence"/>
</dbReference>
<feature type="compositionally biased region" description="Basic and acidic residues" evidence="1">
    <location>
        <begin position="287"/>
        <end position="321"/>
    </location>
</feature>
<feature type="compositionally biased region" description="Low complexity" evidence="1">
    <location>
        <begin position="326"/>
        <end position="336"/>
    </location>
</feature>
<evidence type="ECO:0000313" key="4">
    <source>
        <dbReference type="Proteomes" id="UP000027135"/>
    </source>
</evidence>
<keyword evidence="2" id="KW-1133">Transmembrane helix</keyword>